<dbReference type="InterPro" id="IPR036291">
    <property type="entry name" value="NAD(P)-bd_dom_sf"/>
</dbReference>
<organism evidence="8">
    <name type="scientific">Dicranema revolutum</name>
    <dbReference type="NCBI Taxonomy" id="239144"/>
    <lineage>
        <taxon>Eukaryota</taxon>
        <taxon>Rhodophyta</taxon>
        <taxon>Florideophyceae</taxon>
        <taxon>Rhodymeniophycidae</taxon>
        <taxon>Gigartinales</taxon>
        <taxon>Dicranemataceae</taxon>
        <taxon>Dicranema</taxon>
    </lineage>
</organism>
<evidence type="ECO:0000256" key="1">
    <source>
        <dbReference type="ARBA" id="ARBA00005854"/>
    </source>
</evidence>
<dbReference type="Pfam" id="PF00389">
    <property type="entry name" value="2-Hacid_dh"/>
    <property type="match status" value="1"/>
</dbReference>
<keyword evidence="4" id="KW-0520">NAD</keyword>
<dbReference type="InterPro" id="IPR050857">
    <property type="entry name" value="D-2-hydroxyacid_DH"/>
</dbReference>
<dbReference type="InterPro" id="IPR006140">
    <property type="entry name" value="D-isomer_DH_NAD-bd"/>
</dbReference>
<evidence type="ECO:0000256" key="2">
    <source>
        <dbReference type="ARBA" id="ARBA00022605"/>
    </source>
</evidence>
<comment type="similarity">
    <text evidence="1 5">Belongs to the D-isomer specific 2-hydroxyacid dehydrogenase family.</text>
</comment>
<evidence type="ECO:0000259" key="7">
    <source>
        <dbReference type="Pfam" id="PF02826"/>
    </source>
</evidence>
<evidence type="ECO:0000313" key="8">
    <source>
        <dbReference type="EMBL" id="QCI06155.1"/>
    </source>
</evidence>
<dbReference type="InterPro" id="IPR029752">
    <property type="entry name" value="D-isomer_DH_CS1"/>
</dbReference>
<dbReference type="PROSITE" id="PS00065">
    <property type="entry name" value="D_2_HYDROXYACID_DH_1"/>
    <property type="match status" value="1"/>
</dbReference>
<keyword evidence="3 5" id="KW-0560">Oxidoreductase</keyword>
<keyword evidence="8" id="KW-0934">Plastid</keyword>
<dbReference type="GO" id="GO:0051287">
    <property type="term" value="F:NAD binding"/>
    <property type="evidence" value="ECO:0007669"/>
    <property type="project" value="InterPro"/>
</dbReference>
<dbReference type="EMBL" id="MK814651">
    <property type="protein sequence ID" value="QCI06155.1"/>
    <property type="molecule type" value="Genomic_DNA"/>
</dbReference>
<dbReference type="AlphaFoldDB" id="A0A4D6WX77"/>
<name>A0A4D6WX77_9FLOR</name>
<reference evidence="8" key="2">
    <citation type="submission" date="2019-04" db="EMBL/GenBank/DDBJ databases">
        <authorList>
            <person name="Pasella M."/>
        </authorList>
    </citation>
    <scope>NUCLEOTIDE SEQUENCE</scope>
    <source>
        <strain evidence="8">VRM320</strain>
    </source>
</reference>
<evidence type="ECO:0000256" key="3">
    <source>
        <dbReference type="ARBA" id="ARBA00023002"/>
    </source>
</evidence>
<dbReference type="SUPFAM" id="SSF52283">
    <property type="entry name" value="Formate/glycerate dehydrogenase catalytic domain-like"/>
    <property type="match status" value="1"/>
</dbReference>
<dbReference type="PANTHER" id="PTHR42789:SF1">
    <property type="entry name" value="D-ISOMER SPECIFIC 2-HYDROXYACID DEHYDROGENASE FAMILY PROTEIN (AFU_ORTHOLOGUE AFUA_6G10090)"/>
    <property type="match status" value="1"/>
</dbReference>
<dbReference type="InterPro" id="IPR006139">
    <property type="entry name" value="D-isomer_2_OHA_DH_cat_dom"/>
</dbReference>
<evidence type="ECO:0000256" key="4">
    <source>
        <dbReference type="ARBA" id="ARBA00023027"/>
    </source>
</evidence>
<reference evidence="8" key="1">
    <citation type="journal article" date="2019" name="Mol. Phylogenet. Evol.">
        <title>Morphological evolution and classification of the red algal order Ceramiales inferred using plastid phylogenomics.</title>
        <authorList>
            <person name="Diaz-Tapia P."/>
            <person name="Pasella M.M."/>
            <person name="Verbruggen H."/>
            <person name="Maggs C.A."/>
        </authorList>
    </citation>
    <scope>NUCLEOTIDE SEQUENCE</scope>
    <source>
        <strain evidence="8">VRM320</strain>
    </source>
</reference>
<dbReference type="GO" id="GO:0016616">
    <property type="term" value="F:oxidoreductase activity, acting on the CH-OH group of donors, NAD or NADP as acceptor"/>
    <property type="evidence" value="ECO:0007669"/>
    <property type="project" value="InterPro"/>
</dbReference>
<protein>
    <submittedName>
        <fullName evidence="8">Uncharacterized protein</fullName>
    </submittedName>
</protein>
<geneLocation type="plastid" evidence="8"/>
<dbReference type="PANTHER" id="PTHR42789">
    <property type="entry name" value="D-ISOMER SPECIFIC 2-HYDROXYACID DEHYDROGENASE FAMILY PROTEIN (AFU_ORTHOLOGUE AFUA_6G10090)"/>
    <property type="match status" value="1"/>
</dbReference>
<dbReference type="Gene3D" id="3.40.50.720">
    <property type="entry name" value="NAD(P)-binding Rossmann-like Domain"/>
    <property type="match status" value="2"/>
</dbReference>
<evidence type="ECO:0000256" key="5">
    <source>
        <dbReference type="RuleBase" id="RU003719"/>
    </source>
</evidence>
<dbReference type="Pfam" id="PF02826">
    <property type="entry name" value="2-Hacid_dh_C"/>
    <property type="match status" value="1"/>
</dbReference>
<keyword evidence="2" id="KW-0028">Amino-acid biosynthesis</keyword>
<evidence type="ECO:0000259" key="6">
    <source>
        <dbReference type="Pfam" id="PF00389"/>
    </source>
</evidence>
<feature type="domain" description="D-isomer specific 2-hydroxyacid dehydrogenase NAD-binding" evidence="7">
    <location>
        <begin position="97"/>
        <end position="193"/>
    </location>
</feature>
<accession>A0A4D6WX77</accession>
<gene>
    <name evidence="8" type="primary">orf256</name>
</gene>
<proteinExistence type="inferred from homology"/>
<dbReference type="GO" id="GO:0008652">
    <property type="term" value="P:amino acid biosynthetic process"/>
    <property type="evidence" value="ECO:0007669"/>
    <property type="project" value="UniProtKB-KW"/>
</dbReference>
<dbReference type="SUPFAM" id="SSF51735">
    <property type="entry name" value="NAD(P)-binding Rossmann-fold domains"/>
    <property type="match status" value="1"/>
</dbReference>
<sequence length="256" mass="28468">MYSNIGLSFLKQYNFEFYTAKDTSEINKVCNNRVVVLIVRYLICLDESFIRSFPNLLLICSSELRTDSISLLTVTPEGVLVMNNSNVSVISVADHTVGLMLGLAKNLLTNHSHVKNNNYAIRNSINTIDISEKTIGIMGLGSIGSRVASICSLTFSMQVLAYDLYVSSQQAINCYAEKVSLDKLLKVSDFVSSLNYANTLLSPHSAGVSLECAVKLSNLSVQNIVNVFFLSNDNKSVNYSNEIIFRFKQKNHEFFV</sequence>
<feature type="domain" description="D-isomer specific 2-hydroxyacid dehydrogenase catalytic" evidence="6">
    <location>
        <begin position="6"/>
        <end position="227"/>
    </location>
</feature>